<dbReference type="InterPro" id="IPR007172">
    <property type="entry name" value="DUF374"/>
</dbReference>
<accession>A0A381TSI4</accession>
<organism evidence="2">
    <name type="scientific">marine metagenome</name>
    <dbReference type="NCBI Taxonomy" id="408172"/>
    <lineage>
        <taxon>unclassified sequences</taxon>
        <taxon>metagenomes</taxon>
        <taxon>ecological metagenomes</taxon>
    </lineage>
</organism>
<dbReference type="Pfam" id="PF04028">
    <property type="entry name" value="DUF374"/>
    <property type="match status" value="1"/>
</dbReference>
<reference evidence="2" key="1">
    <citation type="submission" date="2018-05" db="EMBL/GenBank/DDBJ databases">
        <authorList>
            <person name="Lanie J.A."/>
            <person name="Ng W.-L."/>
            <person name="Kazmierczak K.M."/>
            <person name="Andrzejewski T.M."/>
            <person name="Davidsen T.M."/>
            <person name="Wayne K.J."/>
            <person name="Tettelin H."/>
            <person name="Glass J.I."/>
            <person name="Rusch D."/>
            <person name="Podicherti R."/>
            <person name="Tsui H.-C.T."/>
            <person name="Winkler M.E."/>
        </authorList>
    </citation>
    <scope>NUCLEOTIDE SEQUENCE</scope>
</reference>
<evidence type="ECO:0000259" key="1">
    <source>
        <dbReference type="Pfam" id="PF04028"/>
    </source>
</evidence>
<feature type="domain" description="DUF374" evidence="1">
    <location>
        <begin position="56"/>
        <end position="120"/>
    </location>
</feature>
<dbReference type="CDD" id="cd07983">
    <property type="entry name" value="LPLAT_DUF374-like"/>
    <property type="match status" value="1"/>
</dbReference>
<sequence>MISKLGKWLLFLLYDTNKWNIEGEEKYIKLIEQGQSVIISIWHGRVLTFVKQLAYKKYYAVAGTHFDAEIIARICNNMGWKVIRGSSSDKGREAYEAILDALKQPGSLVAMTPDGPKGPAKIPKAGIVKAAQRTGAIIIPAAAHSTKRWGFTNWDTFYVAKPFGRIEVIYGDPISFRKEDQFVDCLAKVKEAMDKLESEVNRRVGI</sequence>
<name>A0A381TSI4_9ZZZZ</name>
<protein>
    <recommendedName>
        <fullName evidence="1">DUF374 domain-containing protein</fullName>
    </recommendedName>
</protein>
<gene>
    <name evidence="2" type="ORF">METZ01_LOCUS71643</name>
</gene>
<dbReference type="AlphaFoldDB" id="A0A381TSI4"/>
<dbReference type="EMBL" id="UINC01005060">
    <property type="protein sequence ID" value="SVA18789.1"/>
    <property type="molecule type" value="Genomic_DNA"/>
</dbReference>
<dbReference type="SUPFAM" id="SSF69593">
    <property type="entry name" value="Glycerol-3-phosphate (1)-acyltransferase"/>
    <property type="match status" value="1"/>
</dbReference>
<proteinExistence type="predicted"/>
<evidence type="ECO:0000313" key="2">
    <source>
        <dbReference type="EMBL" id="SVA18789.1"/>
    </source>
</evidence>